<dbReference type="EMBL" id="LXQA010219683">
    <property type="protein sequence ID" value="MCI35046.1"/>
    <property type="molecule type" value="Genomic_DNA"/>
</dbReference>
<dbReference type="Proteomes" id="UP000265520">
    <property type="component" value="Unassembled WGS sequence"/>
</dbReference>
<feature type="non-terminal residue" evidence="2">
    <location>
        <position position="1"/>
    </location>
</feature>
<feature type="compositionally biased region" description="Basic and acidic residues" evidence="1">
    <location>
        <begin position="27"/>
        <end position="37"/>
    </location>
</feature>
<reference evidence="2 3" key="1">
    <citation type="journal article" date="2018" name="Front. Plant Sci.">
        <title>Red Clover (Trifolium pratense) and Zigzag Clover (T. medium) - A Picture of Genomic Similarities and Differences.</title>
        <authorList>
            <person name="Dluhosova J."/>
            <person name="Istvanek J."/>
            <person name="Nedelnik J."/>
            <person name="Repkova J."/>
        </authorList>
    </citation>
    <scope>NUCLEOTIDE SEQUENCE [LARGE SCALE GENOMIC DNA]</scope>
    <source>
        <strain evidence="3">cv. 10/8</strain>
        <tissue evidence="2">Leaf</tissue>
    </source>
</reference>
<comment type="caution">
    <text evidence="2">The sequence shown here is derived from an EMBL/GenBank/DDBJ whole genome shotgun (WGS) entry which is preliminary data.</text>
</comment>
<dbReference type="AlphaFoldDB" id="A0A392RGU4"/>
<accession>A0A392RGU4</accession>
<protein>
    <submittedName>
        <fullName evidence="2">Uncharacterized protein</fullName>
    </submittedName>
</protein>
<evidence type="ECO:0000313" key="3">
    <source>
        <dbReference type="Proteomes" id="UP000265520"/>
    </source>
</evidence>
<sequence length="53" mass="5627">PAQLRGKMNMETLSIEPGVKQPELGAEDEKKEEELRSTEPGAEEGKLGAGSSS</sequence>
<name>A0A392RGU4_9FABA</name>
<organism evidence="2 3">
    <name type="scientific">Trifolium medium</name>
    <dbReference type="NCBI Taxonomy" id="97028"/>
    <lineage>
        <taxon>Eukaryota</taxon>
        <taxon>Viridiplantae</taxon>
        <taxon>Streptophyta</taxon>
        <taxon>Embryophyta</taxon>
        <taxon>Tracheophyta</taxon>
        <taxon>Spermatophyta</taxon>
        <taxon>Magnoliopsida</taxon>
        <taxon>eudicotyledons</taxon>
        <taxon>Gunneridae</taxon>
        <taxon>Pentapetalae</taxon>
        <taxon>rosids</taxon>
        <taxon>fabids</taxon>
        <taxon>Fabales</taxon>
        <taxon>Fabaceae</taxon>
        <taxon>Papilionoideae</taxon>
        <taxon>50 kb inversion clade</taxon>
        <taxon>NPAAA clade</taxon>
        <taxon>Hologalegina</taxon>
        <taxon>IRL clade</taxon>
        <taxon>Trifolieae</taxon>
        <taxon>Trifolium</taxon>
    </lineage>
</organism>
<evidence type="ECO:0000256" key="1">
    <source>
        <dbReference type="SAM" id="MobiDB-lite"/>
    </source>
</evidence>
<evidence type="ECO:0000313" key="2">
    <source>
        <dbReference type="EMBL" id="MCI35046.1"/>
    </source>
</evidence>
<keyword evidence="3" id="KW-1185">Reference proteome</keyword>
<feature type="region of interest" description="Disordered" evidence="1">
    <location>
        <begin position="1"/>
        <end position="53"/>
    </location>
</feature>
<proteinExistence type="predicted"/>